<dbReference type="OrthoDB" id="9796595at2"/>
<dbReference type="RefSeq" id="WP_006418362.1">
    <property type="nucleotide sequence ID" value="NZ_AENN01000015.1"/>
</dbReference>
<dbReference type="AlphaFoldDB" id="E4KNU0"/>
<protein>
    <submittedName>
        <fullName evidence="3">YheO-like protein</fullName>
    </submittedName>
</protein>
<accession>E4KNU0</accession>
<proteinExistence type="predicted"/>
<dbReference type="InterPro" id="IPR039445">
    <property type="entry name" value="DauR-like_HTH"/>
</dbReference>
<dbReference type="InterPro" id="IPR039446">
    <property type="entry name" value="DauR-like"/>
</dbReference>
<dbReference type="Pfam" id="PF13309">
    <property type="entry name" value="HTH_22"/>
    <property type="match status" value="1"/>
</dbReference>
<keyword evidence="4" id="KW-1185">Reference proteome</keyword>
<name>E4KNU0_9LACT</name>
<dbReference type="EMBL" id="AENN01000015">
    <property type="protein sequence ID" value="EFR31159.1"/>
    <property type="molecule type" value="Genomic_DNA"/>
</dbReference>
<dbReference type="eggNOG" id="COG2964">
    <property type="taxonomic scope" value="Bacteria"/>
</dbReference>
<reference evidence="3 4" key="1">
    <citation type="submission" date="2010-10" db="EMBL/GenBank/DDBJ databases">
        <authorList>
            <person name="Durkin A.S."/>
            <person name="Madupu R."/>
            <person name="Torralba M."/>
            <person name="Gillis M."/>
            <person name="Methe B."/>
            <person name="Sutton G."/>
            <person name="Nelson K.E."/>
        </authorList>
    </citation>
    <scope>NUCLEOTIDE SEQUENCE [LARGE SCALE GENOMIC DNA]</scope>
    <source>
        <strain evidence="3 4">ACS-139-V-Col8</strain>
    </source>
</reference>
<organism evidence="3 4">
    <name type="scientific">Eremococcus coleocola ACS-139-V-Col8</name>
    <dbReference type="NCBI Taxonomy" id="908337"/>
    <lineage>
        <taxon>Bacteria</taxon>
        <taxon>Bacillati</taxon>
        <taxon>Bacillota</taxon>
        <taxon>Bacilli</taxon>
        <taxon>Lactobacillales</taxon>
        <taxon>Aerococcaceae</taxon>
        <taxon>Eremococcus</taxon>
    </lineage>
</organism>
<dbReference type="Proteomes" id="UP000005990">
    <property type="component" value="Unassembled WGS sequence"/>
</dbReference>
<dbReference type="InterPro" id="IPR013559">
    <property type="entry name" value="YheO"/>
</dbReference>
<evidence type="ECO:0000259" key="1">
    <source>
        <dbReference type="Pfam" id="PF08348"/>
    </source>
</evidence>
<comment type="caution">
    <text evidence="3">The sequence shown here is derived from an EMBL/GenBank/DDBJ whole genome shotgun (WGS) entry which is preliminary data.</text>
</comment>
<evidence type="ECO:0000313" key="4">
    <source>
        <dbReference type="Proteomes" id="UP000005990"/>
    </source>
</evidence>
<evidence type="ECO:0000259" key="2">
    <source>
        <dbReference type="Pfam" id="PF13309"/>
    </source>
</evidence>
<dbReference type="Pfam" id="PF08348">
    <property type="entry name" value="PAS_6"/>
    <property type="match status" value="1"/>
</dbReference>
<feature type="domain" description="Transcriptional regulator DauR-like HTH" evidence="2">
    <location>
        <begin position="160"/>
        <end position="218"/>
    </location>
</feature>
<feature type="domain" description="YheO-like" evidence="1">
    <location>
        <begin position="6"/>
        <end position="112"/>
    </location>
</feature>
<dbReference type="PANTHER" id="PTHR35568:SF1">
    <property type="entry name" value="TRANSCRIPTIONAL REGULATOR DAUR"/>
    <property type="match status" value="1"/>
</dbReference>
<evidence type="ECO:0000313" key="3">
    <source>
        <dbReference type="EMBL" id="EFR31159.1"/>
    </source>
</evidence>
<dbReference type="PANTHER" id="PTHR35568">
    <property type="entry name" value="TRANSCRIPTIONAL REGULATOR DAUR"/>
    <property type="match status" value="1"/>
</dbReference>
<gene>
    <name evidence="3" type="ORF">HMPREF9257_1221</name>
</gene>
<sequence length="224" mass="25761">MNSYLLSMYQQLTKFLASVCGREFEIVLYWFEKGEVYIAALENSHISGRNLDSPMTEFGLSLIKNKVYLEKEYVTNFHSVNNRKKHLTSHTFFIKDNSNQLLGILGINHDRSIDQTMLLKVKDLVNIMEDRFPTDNQTDDISKDSITKPQVLTQSIEEIIYTIIDPQLLSEDVSLSQELKINIVDQLNQHDVFTVKGAVAKVADILNISIPSVYRYLKIVQDNK</sequence>